<dbReference type="Proteomes" id="UP000233837">
    <property type="component" value="Unassembled WGS sequence"/>
</dbReference>
<keyword evidence="2" id="KW-0548">Nucleotidyltransferase</keyword>
<evidence type="ECO:0000256" key="4">
    <source>
        <dbReference type="ARBA" id="ARBA00022759"/>
    </source>
</evidence>
<keyword evidence="5" id="KW-0378">Hydrolase</keyword>
<proteinExistence type="predicted"/>
<evidence type="ECO:0000256" key="3">
    <source>
        <dbReference type="ARBA" id="ARBA00022722"/>
    </source>
</evidence>
<dbReference type="GO" id="GO:0004519">
    <property type="term" value="F:endonuclease activity"/>
    <property type="evidence" value="ECO:0007669"/>
    <property type="project" value="UniProtKB-KW"/>
</dbReference>
<keyword evidence="3" id="KW-0540">Nuclease</keyword>
<sequence>MVAIQKWRPYLLGRHFIVRTDQRSLKFLLEQRMVIEEHQRWLSKLLGYDFEIQYRPGVENKVVDALSRYMEELQTVALSVPLMLDWEAIREESARDESMGKIMAELLKQPGSHPGYSLEGDKLLYQGRFVMPQMSIHIPNLLQEFHGSSVGGGVRST</sequence>
<keyword evidence="9" id="KW-1185">Reference proteome</keyword>
<protein>
    <recommendedName>
        <fullName evidence="7">Reverse transcriptase RNase H-like domain-containing protein</fullName>
    </recommendedName>
</protein>
<gene>
    <name evidence="8" type="ORF">MA16_Dca017957</name>
</gene>
<keyword evidence="6" id="KW-0695">RNA-directed DNA polymerase</keyword>
<keyword evidence="1" id="KW-0808">Transferase</keyword>
<reference evidence="8 9" key="2">
    <citation type="journal article" date="2017" name="Nature">
        <title>The Apostasia genome and the evolution of orchids.</title>
        <authorList>
            <person name="Zhang G.Q."/>
            <person name="Liu K.W."/>
            <person name="Li Z."/>
            <person name="Lohaus R."/>
            <person name="Hsiao Y.Y."/>
            <person name="Niu S.C."/>
            <person name="Wang J.Y."/>
            <person name="Lin Y.C."/>
            <person name="Xu Q."/>
            <person name="Chen L.J."/>
            <person name="Yoshida K."/>
            <person name="Fujiwara S."/>
            <person name="Wang Z.W."/>
            <person name="Zhang Y.Q."/>
            <person name="Mitsuda N."/>
            <person name="Wang M."/>
            <person name="Liu G.H."/>
            <person name="Pecoraro L."/>
            <person name="Huang H.X."/>
            <person name="Xiao X.J."/>
            <person name="Lin M."/>
            <person name="Wu X.Y."/>
            <person name="Wu W.L."/>
            <person name="Chen Y.Y."/>
            <person name="Chang S.B."/>
            <person name="Sakamoto S."/>
            <person name="Ohme-Takagi M."/>
            <person name="Yagi M."/>
            <person name="Zeng S.J."/>
            <person name="Shen C.Y."/>
            <person name="Yeh C.M."/>
            <person name="Luo Y.B."/>
            <person name="Tsai W.C."/>
            <person name="Van de Peer Y."/>
            <person name="Liu Z.J."/>
        </authorList>
    </citation>
    <scope>NUCLEOTIDE SEQUENCE [LARGE SCALE GENOMIC DNA]</scope>
    <source>
        <tissue evidence="8">The whole plant</tissue>
    </source>
</reference>
<evidence type="ECO:0000256" key="5">
    <source>
        <dbReference type="ARBA" id="ARBA00022801"/>
    </source>
</evidence>
<keyword evidence="4" id="KW-0255">Endonuclease</keyword>
<evidence type="ECO:0000259" key="7">
    <source>
        <dbReference type="Pfam" id="PF17917"/>
    </source>
</evidence>
<dbReference type="Pfam" id="PF17917">
    <property type="entry name" value="RT_RNaseH"/>
    <property type="match status" value="1"/>
</dbReference>
<dbReference type="PANTHER" id="PTHR34072:SF55">
    <property type="entry name" value="DNA_RNA POLYMERASES SUPERFAMILY PROTEIN"/>
    <property type="match status" value="1"/>
</dbReference>
<dbReference type="AlphaFoldDB" id="A0A2I0X9L0"/>
<evidence type="ECO:0000256" key="1">
    <source>
        <dbReference type="ARBA" id="ARBA00022679"/>
    </source>
</evidence>
<feature type="domain" description="Reverse transcriptase RNase H-like" evidence="7">
    <location>
        <begin position="2"/>
        <end position="48"/>
    </location>
</feature>
<dbReference type="GO" id="GO:0016787">
    <property type="term" value="F:hydrolase activity"/>
    <property type="evidence" value="ECO:0007669"/>
    <property type="project" value="UniProtKB-KW"/>
</dbReference>
<dbReference type="InterPro" id="IPR043502">
    <property type="entry name" value="DNA/RNA_pol_sf"/>
</dbReference>
<dbReference type="InterPro" id="IPR041373">
    <property type="entry name" value="RT_RNaseH"/>
</dbReference>
<dbReference type="SUPFAM" id="SSF56672">
    <property type="entry name" value="DNA/RNA polymerases"/>
    <property type="match status" value="1"/>
</dbReference>
<organism evidence="8 9">
    <name type="scientific">Dendrobium catenatum</name>
    <dbReference type="NCBI Taxonomy" id="906689"/>
    <lineage>
        <taxon>Eukaryota</taxon>
        <taxon>Viridiplantae</taxon>
        <taxon>Streptophyta</taxon>
        <taxon>Embryophyta</taxon>
        <taxon>Tracheophyta</taxon>
        <taxon>Spermatophyta</taxon>
        <taxon>Magnoliopsida</taxon>
        <taxon>Liliopsida</taxon>
        <taxon>Asparagales</taxon>
        <taxon>Orchidaceae</taxon>
        <taxon>Epidendroideae</taxon>
        <taxon>Malaxideae</taxon>
        <taxon>Dendrobiinae</taxon>
        <taxon>Dendrobium</taxon>
    </lineage>
</organism>
<name>A0A2I0X9L0_9ASPA</name>
<reference evidence="8 9" key="1">
    <citation type="journal article" date="2016" name="Sci. Rep.">
        <title>The Dendrobium catenatum Lindl. genome sequence provides insights into polysaccharide synthase, floral development and adaptive evolution.</title>
        <authorList>
            <person name="Zhang G.Q."/>
            <person name="Xu Q."/>
            <person name="Bian C."/>
            <person name="Tsai W.C."/>
            <person name="Yeh C.M."/>
            <person name="Liu K.W."/>
            <person name="Yoshida K."/>
            <person name="Zhang L.S."/>
            <person name="Chang S.B."/>
            <person name="Chen F."/>
            <person name="Shi Y."/>
            <person name="Su Y.Y."/>
            <person name="Zhang Y.Q."/>
            <person name="Chen L.J."/>
            <person name="Yin Y."/>
            <person name="Lin M."/>
            <person name="Huang H."/>
            <person name="Deng H."/>
            <person name="Wang Z.W."/>
            <person name="Zhu S.L."/>
            <person name="Zhao X."/>
            <person name="Deng C."/>
            <person name="Niu S.C."/>
            <person name="Huang J."/>
            <person name="Wang M."/>
            <person name="Liu G.H."/>
            <person name="Yang H.J."/>
            <person name="Xiao X.J."/>
            <person name="Hsiao Y.Y."/>
            <person name="Wu W.L."/>
            <person name="Chen Y.Y."/>
            <person name="Mitsuda N."/>
            <person name="Ohme-Takagi M."/>
            <person name="Luo Y.B."/>
            <person name="Van de Peer Y."/>
            <person name="Liu Z.J."/>
        </authorList>
    </citation>
    <scope>NUCLEOTIDE SEQUENCE [LARGE SCALE GENOMIC DNA]</scope>
    <source>
        <tissue evidence="8">The whole plant</tissue>
    </source>
</reference>
<dbReference type="CDD" id="cd09274">
    <property type="entry name" value="RNase_HI_RT_Ty3"/>
    <property type="match status" value="1"/>
</dbReference>
<evidence type="ECO:0000313" key="9">
    <source>
        <dbReference type="Proteomes" id="UP000233837"/>
    </source>
</evidence>
<evidence type="ECO:0000313" key="8">
    <source>
        <dbReference type="EMBL" id="PKU84570.1"/>
    </source>
</evidence>
<accession>A0A2I0X9L0</accession>
<evidence type="ECO:0000256" key="2">
    <source>
        <dbReference type="ARBA" id="ARBA00022695"/>
    </source>
</evidence>
<dbReference type="PANTHER" id="PTHR34072">
    <property type="entry name" value="ENZYMATIC POLYPROTEIN-RELATED"/>
    <property type="match status" value="1"/>
</dbReference>
<evidence type="ECO:0000256" key="6">
    <source>
        <dbReference type="ARBA" id="ARBA00022918"/>
    </source>
</evidence>
<dbReference type="GO" id="GO:0003964">
    <property type="term" value="F:RNA-directed DNA polymerase activity"/>
    <property type="evidence" value="ECO:0007669"/>
    <property type="project" value="UniProtKB-KW"/>
</dbReference>
<dbReference type="EMBL" id="KZ502047">
    <property type="protein sequence ID" value="PKU84570.1"/>
    <property type="molecule type" value="Genomic_DNA"/>
</dbReference>